<evidence type="ECO:0000313" key="1">
    <source>
        <dbReference type="EMBL" id="KDR52374.1"/>
    </source>
</evidence>
<sequence length="1419" mass="160257">MITLHYNDKTKDVQESDSSYRYRALMAKPQLVLKFSLTEYIEFPIGAWCEYMGEKYRLHKAQDIKKNGLRNIEYTLNMGGDEDKLADYKFRNSVDHRLKWSMCAKPHEFVEEIVKNLNEREGADVWSVGDCLDANEKTVEFNHAYIDAALQDVAEAFKTEWEIVNHVISLHKVEYFKDSPLPLSYGKGKGFIPGVGRTTASNEQPIKRLYVQGGDKNIDRSKYGSAELLLPKGQTLEYDGRTYRTDDKGIYVERVDKVSDAVKEDSLDCSEIYPSRVGKVTAVNVANKKKNFYDIVDSTIPDSLDYNKYIIAGENMTIIFQSGMLAGTGKEFELKYKHADKRFELVPQEIDGITMPNETFKPQVGDTYAIFGCMLPDAYVCDNATKSGASWDMLREAARHLREHEDPKFTFTGTLQGLYAKRNWVNVGGYLKVGGYIRFSDTQFAKDGVDIRITGIKDFLTTPYSPTIEISNTVSAQGIGSQLREIDNQEVALADTKREIVQYTKRRFRDAKETMELLERSLLEGFTDKVTPIAIRTMQMLVGDESLQFRFVTSRNNPTAISPNITYNGTSKQLSVNARLIQHLTLGIKSISPQHKPIEYRYWALSEYISARLDKTSTPYYLYVKAMRNGLNATFILSERAIRMEEDNDFYHFLVGVLNSEHEGDRSFTTLYGYTEVLPGRITTDKIVSGDGNSYFDMLSDALKLGDKLQYNVNGDGQLKIRGTIVQSQSGDEAPIGCFRGDYNAANTYYNGDEVTYLVDGNYSTYRYVHKTPSKGHLPTEVGYWAVIAQGQRGKDGKGVEYIYQRTDFEAVPATPASQNTNGHVPSGWTDNPSGVTAEYPFEYVCTRKQGDNGVWGNWSTPKLWAVLPQSNENLLEQSEFEGASKMGKWTATKGEDNIAKGKGKNGTNAYVETNDKRYSESPYRDVLQQTLVGNSIAKLQPSTWYTLSFWERSGSRRLDINQTSSAYGFAEQKLYLFFKQKYTLQVNGRIDARAKADGKVLAVFLYNKDWTWQKAIQIDTTEDKTVELEFSDVPRDGEYLMTAFLYNDSTPRDGKATLNWVRLVNQSWCTQSFVYPSAVDNSLVVVDGAERRDIGGDLSVTYAPNDTDMWRRHVVTFKTKATMPADTEQYALIRLLPSPITGQKNYCEICMPKLETGKVASTYTRNITDVAADIPTPALVFRGEYDASKTYYGNRYRVDACKFGNAYYVCRNDAGEVKGVEPTDTSKWNAFGASFDSVATGLLLAENAELAGWVFRDGKLHSQNNSCILDGERGHVIISGMVRRNIIHITEDNYEQYCIDKDTLPTLDLGLTGNLIMIDSLPDGVGLILPSVTDYQSPNKKEYIKYARSFIGTSVIVYNNVGEYIPITGSLVQKGSNAMQSFALPHGEMAEFVCKLQFTNNGIEETYWEYIRGRFQRT</sequence>
<dbReference type="HOGENOM" id="CLU_247578_0_0_10"/>
<reference evidence="1 2" key="1">
    <citation type="submission" date="2013-08" db="EMBL/GenBank/DDBJ databases">
        <authorList>
            <person name="Weinstock G."/>
            <person name="Sodergren E."/>
            <person name="Wylie T."/>
            <person name="Fulton L."/>
            <person name="Fulton R."/>
            <person name="Fronick C."/>
            <person name="O'Laughlin M."/>
            <person name="Godfrey J."/>
            <person name="Miner T."/>
            <person name="Herter B."/>
            <person name="Appelbaum E."/>
            <person name="Cordes M."/>
            <person name="Lek S."/>
            <person name="Wollam A."/>
            <person name="Pepin K.H."/>
            <person name="Palsikar V.B."/>
            <person name="Mitreva M."/>
            <person name="Wilson R.K."/>
        </authorList>
    </citation>
    <scope>NUCLEOTIDE SEQUENCE [LARGE SCALE GENOMIC DNA]</scope>
    <source>
        <strain evidence="1 2">ATCC 15930</strain>
    </source>
</reference>
<name>A0A069QJY7_HOYLO</name>
<gene>
    <name evidence="1" type="ORF">HMPREF1991_01557</name>
</gene>
<keyword evidence="2" id="KW-1185">Reference proteome</keyword>
<dbReference type="Proteomes" id="UP000027442">
    <property type="component" value="Unassembled WGS sequence"/>
</dbReference>
<dbReference type="RefSeq" id="WP_018967349.1">
    <property type="nucleotide sequence ID" value="NZ_KB899214.1"/>
</dbReference>
<comment type="caution">
    <text evidence="1">The sequence shown here is derived from an EMBL/GenBank/DDBJ whole genome shotgun (WGS) entry which is preliminary data.</text>
</comment>
<protein>
    <submittedName>
        <fullName evidence="1">Uncharacterized protein</fullName>
    </submittedName>
</protein>
<evidence type="ECO:0000313" key="2">
    <source>
        <dbReference type="Proteomes" id="UP000027442"/>
    </source>
</evidence>
<dbReference type="PATRIC" id="fig|1122985.7.peg.1619"/>
<dbReference type="EMBL" id="JNGW01000066">
    <property type="protein sequence ID" value="KDR52374.1"/>
    <property type="molecule type" value="Genomic_DNA"/>
</dbReference>
<dbReference type="eggNOG" id="COG4926">
    <property type="taxonomic scope" value="Bacteria"/>
</dbReference>
<accession>A0A069QJY7</accession>
<proteinExistence type="predicted"/>
<organism evidence="1 2">
    <name type="scientific">Hoylesella loescheii DSM 19665 = JCM 12249 = ATCC 15930</name>
    <dbReference type="NCBI Taxonomy" id="1122985"/>
    <lineage>
        <taxon>Bacteria</taxon>
        <taxon>Pseudomonadati</taxon>
        <taxon>Bacteroidota</taxon>
        <taxon>Bacteroidia</taxon>
        <taxon>Bacteroidales</taxon>
        <taxon>Prevotellaceae</taxon>
        <taxon>Hoylesella</taxon>
    </lineage>
</organism>